<reference evidence="2 3" key="1">
    <citation type="submission" date="2015-06" db="EMBL/GenBank/DDBJ databases">
        <title>Survival trade-offs in plant roots during colonization by closely related pathogenic and mutualistic fungi.</title>
        <authorList>
            <person name="Hacquard S."/>
            <person name="Kracher B."/>
            <person name="Hiruma K."/>
            <person name="Weinman A."/>
            <person name="Muench P."/>
            <person name="Garrido Oter R."/>
            <person name="Ver Loren van Themaat E."/>
            <person name="Dallerey J.-F."/>
            <person name="Damm U."/>
            <person name="Henrissat B."/>
            <person name="Lespinet O."/>
            <person name="Thon M."/>
            <person name="Kemen E."/>
            <person name="McHardy A.C."/>
            <person name="Schulze-Lefert P."/>
            <person name="O'Connell R.J."/>
        </authorList>
    </citation>
    <scope>NUCLEOTIDE SEQUENCE [LARGE SCALE GENOMIC DNA]</scope>
    <source>
        <strain evidence="2 3">0861</strain>
    </source>
</reference>
<dbReference type="CDD" id="cd00586">
    <property type="entry name" value="4HBT"/>
    <property type="match status" value="1"/>
</dbReference>
<organism evidence="2 3">
    <name type="scientific">Colletotrichum tofieldiae</name>
    <dbReference type="NCBI Taxonomy" id="708197"/>
    <lineage>
        <taxon>Eukaryota</taxon>
        <taxon>Fungi</taxon>
        <taxon>Dikarya</taxon>
        <taxon>Ascomycota</taxon>
        <taxon>Pezizomycotina</taxon>
        <taxon>Sordariomycetes</taxon>
        <taxon>Hypocreomycetidae</taxon>
        <taxon>Glomerellales</taxon>
        <taxon>Glomerellaceae</taxon>
        <taxon>Colletotrichum</taxon>
        <taxon>Colletotrichum spaethianum species complex</taxon>
    </lineage>
</organism>
<dbReference type="Gene3D" id="3.10.129.10">
    <property type="entry name" value="Hotdog Thioesterase"/>
    <property type="match status" value="1"/>
</dbReference>
<name>A0A166M8V0_9PEZI</name>
<gene>
    <name evidence="2" type="ORF">CT0861_04962</name>
</gene>
<protein>
    <submittedName>
        <fullName evidence="2">Capsule polysaccharide biosynthesis protein</fullName>
    </submittedName>
</protein>
<dbReference type="PANTHER" id="PTHR12475:SF4">
    <property type="entry name" value="PROTEIN THEM6"/>
    <property type="match status" value="1"/>
</dbReference>
<evidence type="ECO:0000313" key="2">
    <source>
        <dbReference type="EMBL" id="KZL64424.1"/>
    </source>
</evidence>
<dbReference type="Proteomes" id="UP000076552">
    <property type="component" value="Unassembled WGS sequence"/>
</dbReference>
<sequence length="302" mass="33950">MDSVFYARLAALLSTTNPTLRRTIEHAIQWISTNKAQTAWGAVTATLLYFNLKRFPLVWHLRVFRNIWWPKRGHFQCKPGAVFRPVVTPSRVALLEMDYNLHKSNSTYFSDLDVARTDLLAALRAEAIHGGLYKEYKNGVMVLLAGTSCIFKKEIKPGAAFDMHSRILTWDKKWLYVVTHFVEKRKGAESYTYQPWKKPGEGKVAPESSVVFATAISKCVVKAGRLTVPPEKFLQAAGVLMANEDCEETSGAKKGVVDESGLADEEEWTWARVEEERLRALSMADGFANGLDAAHDEFYALG</sequence>
<dbReference type="AlphaFoldDB" id="A0A166M8V0"/>
<evidence type="ECO:0000256" key="1">
    <source>
        <dbReference type="ARBA" id="ARBA00038476"/>
    </source>
</evidence>
<dbReference type="SUPFAM" id="SSF54637">
    <property type="entry name" value="Thioesterase/thiol ester dehydrase-isomerase"/>
    <property type="match status" value="1"/>
</dbReference>
<accession>A0A166M8V0</accession>
<dbReference type="InterPro" id="IPR051490">
    <property type="entry name" value="THEM6_lcsJ_thioesterase"/>
</dbReference>
<keyword evidence="3" id="KW-1185">Reference proteome</keyword>
<comment type="caution">
    <text evidence="2">The sequence shown here is derived from an EMBL/GenBank/DDBJ whole genome shotgun (WGS) entry which is preliminary data.</text>
</comment>
<proteinExistence type="inferred from homology"/>
<dbReference type="PANTHER" id="PTHR12475">
    <property type="match status" value="1"/>
</dbReference>
<dbReference type="InterPro" id="IPR029069">
    <property type="entry name" value="HotDog_dom_sf"/>
</dbReference>
<dbReference type="Pfam" id="PF13279">
    <property type="entry name" value="4HBT_2"/>
    <property type="match status" value="1"/>
</dbReference>
<dbReference type="EMBL" id="LFIV01000286">
    <property type="protein sequence ID" value="KZL64424.1"/>
    <property type="molecule type" value="Genomic_DNA"/>
</dbReference>
<comment type="similarity">
    <text evidence="1">Belongs to the lcsJ thioesterase family.</text>
</comment>
<evidence type="ECO:0000313" key="3">
    <source>
        <dbReference type="Proteomes" id="UP000076552"/>
    </source>
</evidence>